<accession>A0ABQ6FJ01</accession>
<dbReference type="PANTHER" id="PTHR48100:SF59">
    <property type="entry name" value="ADENOSYLCOBALAMIN_ALPHA-RIBAZOLE PHOSPHATASE"/>
    <property type="match status" value="1"/>
</dbReference>
<sequence length="227" mass="25918">MTHLYLIRHGDYIGEAHGKLVDHGLSPLGVKQAKLLRDRLAATGEIQADVLISSTLPRAQHTAEIIAPALGLPVVQDPAFEEWRNEDGSLSKEQFLTMWKEVPREQRPYFRWLSTGENWVEFNLRATSALQRLMHEYAGKTIVLVCHGGIVQASFTYFFGITIHQLQRTDIDTDYTAITHWQVFTREQGWQPTFLLERYNDRHHLEGVDLSVSAEKPDPGWDGRASL</sequence>
<protein>
    <submittedName>
        <fullName evidence="1">Phosphoglycerate mutase</fullName>
    </submittedName>
</protein>
<dbReference type="Gene3D" id="3.40.50.1240">
    <property type="entry name" value="Phosphoglycerate mutase-like"/>
    <property type="match status" value="1"/>
</dbReference>
<dbReference type="SMART" id="SM00855">
    <property type="entry name" value="PGAM"/>
    <property type="match status" value="1"/>
</dbReference>
<dbReference type="Pfam" id="PF00300">
    <property type="entry name" value="His_Phos_1"/>
    <property type="match status" value="1"/>
</dbReference>
<keyword evidence="2" id="KW-1185">Reference proteome</keyword>
<dbReference type="InterPro" id="IPR050275">
    <property type="entry name" value="PGM_Phosphatase"/>
</dbReference>
<dbReference type="PANTHER" id="PTHR48100">
    <property type="entry name" value="BROAD-SPECIFICITY PHOSPHATASE YOR283W-RELATED"/>
    <property type="match status" value="1"/>
</dbReference>
<evidence type="ECO:0000313" key="2">
    <source>
        <dbReference type="Proteomes" id="UP001344906"/>
    </source>
</evidence>
<name>A0ABQ6FJ01_9CHLR</name>
<dbReference type="InterPro" id="IPR029033">
    <property type="entry name" value="His_PPase_superfam"/>
</dbReference>
<organism evidence="1 2">
    <name type="scientific">Dictyobacter halimunensis</name>
    <dbReference type="NCBI Taxonomy" id="3026934"/>
    <lineage>
        <taxon>Bacteria</taxon>
        <taxon>Bacillati</taxon>
        <taxon>Chloroflexota</taxon>
        <taxon>Ktedonobacteria</taxon>
        <taxon>Ktedonobacterales</taxon>
        <taxon>Dictyobacteraceae</taxon>
        <taxon>Dictyobacter</taxon>
    </lineage>
</organism>
<gene>
    <name evidence="1" type="ORF">KDH_10100</name>
</gene>
<dbReference type="SUPFAM" id="SSF53254">
    <property type="entry name" value="Phosphoglycerate mutase-like"/>
    <property type="match status" value="1"/>
</dbReference>
<dbReference type="CDD" id="cd07067">
    <property type="entry name" value="HP_PGM_like"/>
    <property type="match status" value="1"/>
</dbReference>
<dbReference type="RefSeq" id="WP_338247870.1">
    <property type="nucleotide sequence ID" value="NZ_BSRI01000001.1"/>
</dbReference>
<proteinExistence type="predicted"/>
<dbReference type="EMBL" id="BSRI01000001">
    <property type="protein sequence ID" value="GLV54161.1"/>
    <property type="molecule type" value="Genomic_DNA"/>
</dbReference>
<reference evidence="1 2" key="1">
    <citation type="submission" date="2023-02" db="EMBL/GenBank/DDBJ databases">
        <title>Dictyobacter halimunensis sp. nov., a new member of the class Ktedonobacteria from forest soil in a geothermal area.</title>
        <authorList>
            <person name="Rachmania M.K."/>
            <person name="Ningsih F."/>
            <person name="Sakai Y."/>
            <person name="Yabe S."/>
            <person name="Yokota A."/>
            <person name="Sjamsuridzal W."/>
        </authorList>
    </citation>
    <scope>NUCLEOTIDE SEQUENCE [LARGE SCALE GENOMIC DNA]</scope>
    <source>
        <strain evidence="1 2">S3.2.2.5</strain>
    </source>
</reference>
<comment type="caution">
    <text evidence="1">The sequence shown here is derived from an EMBL/GenBank/DDBJ whole genome shotgun (WGS) entry which is preliminary data.</text>
</comment>
<dbReference type="Proteomes" id="UP001344906">
    <property type="component" value="Unassembled WGS sequence"/>
</dbReference>
<evidence type="ECO:0000313" key="1">
    <source>
        <dbReference type="EMBL" id="GLV54161.1"/>
    </source>
</evidence>
<dbReference type="InterPro" id="IPR013078">
    <property type="entry name" value="His_Pase_superF_clade-1"/>
</dbReference>